<dbReference type="EMBL" id="BMAU01021374">
    <property type="protein sequence ID" value="GFY26191.1"/>
    <property type="molecule type" value="Genomic_DNA"/>
</dbReference>
<proteinExistence type="predicted"/>
<name>A0A8X7BBQ6_TRICX</name>
<dbReference type="AlphaFoldDB" id="A0A8X7BBQ6"/>
<dbReference type="Proteomes" id="UP000887159">
    <property type="component" value="Unassembled WGS sequence"/>
</dbReference>
<comment type="caution">
    <text evidence="1">The sequence shown here is derived from an EMBL/GenBank/DDBJ whole genome shotgun (WGS) entry which is preliminary data.</text>
</comment>
<protein>
    <submittedName>
        <fullName evidence="1">Uncharacterized protein</fullName>
    </submittedName>
</protein>
<gene>
    <name evidence="1" type="ORF">TNCV_355071</name>
</gene>
<reference evidence="1" key="1">
    <citation type="submission" date="2020-08" db="EMBL/GenBank/DDBJ databases">
        <title>Multicomponent nature underlies the extraordinary mechanical properties of spider dragline silk.</title>
        <authorList>
            <person name="Kono N."/>
            <person name="Nakamura H."/>
            <person name="Mori M."/>
            <person name="Yoshida Y."/>
            <person name="Ohtoshi R."/>
            <person name="Malay A.D."/>
            <person name="Moran D.A.P."/>
            <person name="Tomita M."/>
            <person name="Numata K."/>
            <person name="Arakawa K."/>
        </authorList>
    </citation>
    <scope>NUCLEOTIDE SEQUENCE</scope>
</reference>
<organism evidence="1 2">
    <name type="scientific">Trichonephila clavipes</name>
    <name type="common">Golden silk orbweaver</name>
    <name type="synonym">Nephila clavipes</name>
    <dbReference type="NCBI Taxonomy" id="2585209"/>
    <lineage>
        <taxon>Eukaryota</taxon>
        <taxon>Metazoa</taxon>
        <taxon>Ecdysozoa</taxon>
        <taxon>Arthropoda</taxon>
        <taxon>Chelicerata</taxon>
        <taxon>Arachnida</taxon>
        <taxon>Araneae</taxon>
        <taxon>Araneomorphae</taxon>
        <taxon>Entelegynae</taxon>
        <taxon>Araneoidea</taxon>
        <taxon>Nephilidae</taxon>
        <taxon>Trichonephila</taxon>
    </lineage>
</organism>
<accession>A0A8X7BBQ6</accession>
<evidence type="ECO:0000313" key="1">
    <source>
        <dbReference type="EMBL" id="GFY26191.1"/>
    </source>
</evidence>
<keyword evidence="2" id="KW-1185">Reference proteome</keyword>
<sequence>MLPDPVRQVGLLHDRWRHHLSPPPQFRHGTGLEGNILQCPCAHMCVDSGSLVVKVSDHGWHDKSSSPVPLKTHSVGTLNLSRAQTSSHWCAEVVVVRREGANSGVVVVL</sequence>
<evidence type="ECO:0000313" key="2">
    <source>
        <dbReference type="Proteomes" id="UP000887159"/>
    </source>
</evidence>